<feature type="chain" id="PRO_5022171777" evidence="1">
    <location>
        <begin position="24"/>
        <end position="259"/>
    </location>
</feature>
<feature type="signal peptide" evidence="1">
    <location>
        <begin position="1"/>
        <end position="23"/>
    </location>
</feature>
<dbReference type="KEGG" id="amuc:Pan181_21100"/>
<gene>
    <name evidence="3" type="ORF">Pan181_21100</name>
</gene>
<accession>A0A518AMG2</accession>
<dbReference type="AlphaFoldDB" id="A0A518AMG2"/>
<organism evidence="3 4">
    <name type="scientific">Aeoliella mucimassa</name>
    <dbReference type="NCBI Taxonomy" id="2527972"/>
    <lineage>
        <taxon>Bacteria</taxon>
        <taxon>Pseudomonadati</taxon>
        <taxon>Planctomycetota</taxon>
        <taxon>Planctomycetia</taxon>
        <taxon>Pirellulales</taxon>
        <taxon>Lacipirellulaceae</taxon>
        <taxon>Aeoliella</taxon>
    </lineage>
</organism>
<dbReference type="InterPro" id="IPR008979">
    <property type="entry name" value="Galactose-bd-like_sf"/>
</dbReference>
<sequence length="259" mass="26831" precursor="true">MCILRPAFFVLAISLLPCFQANAAVVIQRNIAPSGGSPGQSYDPASEGGPDFFSASSTDLLQGLMATYSGNDYAGGLTDSYPSPVGEVATGVSAWTDGAIIGRYPGDVDGDGVTSNDLDDFAVLHDGYGTIASGGYVTYDLGAPYDLTQIDVFLGWNDSGRDDASFNLQVAGPDMVFSTVETYTKTDNAGGGDPVTNYASISIDAPAAQYIQLEITDADNAYAGILEIDAFGTKSVPEPGTMVLLALGSVALVAVRCRK</sequence>
<evidence type="ECO:0000313" key="3">
    <source>
        <dbReference type="EMBL" id="QDU55908.1"/>
    </source>
</evidence>
<reference evidence="3 4" key="1">
    <citation type="submission" date="2019-02" db="EMBL/GenBank/DDBJ databases">
        <title>Deep-cultivation of Planctomycetes and their phenomic and genomic characterization uncovers novel biology.</title>
        <authorList>
            <person name="Wiegand S."/>
            <person name="Jogler M."/>
            <person name="Boedeker C."/>
            <person name="Pinto D."/>
            <person name="Vollmers J."/>
            <person name="Rivas-Marin E."/>
            <person name="Kohn T."/>
            <person name="Peeters S.H."/>
            <person name="Heuer A."/>
            <person name="Rast P."/>
            <person name="Oberbeckmann S."/>
            <person name="Bunk B."/>
            <person name="Jeske O."/>
            <person name="Meyerdierks A."/>
            <person name="Storesund J.E."/>
            <person name="Kallscheuer N."/>
            <person name="Luecker S."/>
            <person name="Lage O.M."/>
            <person name="Pohl T."/>
            <person name="Merkel B.J."/>
            <person name="Hornburger P."/>
            <person name="Mueller R.-W."/>
            <person name="Bruemmer F."/>
            <person name="Labrenz M."/>
            <person name="Spormann A.M."/>
            <person name="Op den Camp H."/>
            <person name="Overmann J."/>
            <person name="Amann R."/>
            <person name="Jetten M.S.M."/>
            <person name="Mascher T."/>
            <person name="Medema M.H."/>
            <person name="Devos D.P."/>
            <person name="Kaster A.-K."/>
            <person name="Ovreas L."/>
            <person name="Rohde M."/>
            <person name="Galperin M.Y."/>
            <person name="Jogler C."/>
        </authorList>
    </citation>
    <scope>NUCLEOTIDE SEQUENCE [LARGE SCALE GENOMIC DNA]</scope>
    <source>
        <strain evidence="3 4">Pan181</strain>
    </source>
</reference>
<feature type="domain" description="Ice-binding protein C-terminal" evidence="2">
    <location>
        <begin position="235"/>
        <end position="259"/>
    </location>
</feature>
<dbReference type="Pfam" id="PF07589">
    <property type="entry name" value="PEP-CTERM"/>
    <property type="match status" value="1"/>
</dbReference>
<dbReference type="Gene3D" id="2.60.120.260">
    <property type="entry name" value="Galactose-binding domain-like"/>
    <property type="match status" value="1"/>
</dbReference>
<keyword evidence="1" id="KW-0732">Signal</keyword>
<proteinExistence type="predicted"/>
<dbReference type="SUPFAM" id="SSF49785">
    <property type="entry name" value="Galactose-binding domain-like"/>
    <property type="match status" value="1"/>
</dbReference>
<dbReference type="Proteomes" id="UP000315750">
    <property type="component" value="Chromosome"/>
</dbReference>
<dbReference type="NCBIfam" id="TIGR02595">
    <property type="entry name" value="PEP_CTERM"/>
    <property type="match status" value="1"/>
</dbReference>
<keyword evidence="4" id="KW-1185">Reference proteome</keyword>
<name>A0A518AMG2_9BACT</name>
<dbReference type="EMBL" id="CP036278">
    <property type="protein sequence ID" value="QDU55908.1"/>
    <property type="molecule type" value="Genomic_DNA"/>
</dbReference>
<evidence type="ECO:0000256" key="1">
    <source>
        <dbReference type="SAM" id="SignalP"/>
    </source>
</evidence>
<protein>
    <submittedName>
        <fullName evidence="3">PEP-CTERM motif protein</fullName>
    </submittedName>
</protein>
<dbReference type="InterPro" id="IPR013424">
    <property type="entry name" value="Ice-binding_C"/>
</dbReference>
<evidence type="ECO:0000313" key="4">
    <source>
        <dbReference type="Proteomes" id="UP000315750"/>
    </source>
</evidence>
<evidence type="ECO:0000259" key="2">
    <source>
        <dbReference type="Pfam" id="PF07589"/>
    </source>
</evidence>